<name>A0ACA9UC07_BIOOC</name>
<keyword evidence="2" id="KW-1185">Reference proteome</keyword>
<dbReference type="EMBL" id="CADEHS020000200">
    <property type="protein sequence ID" value="CAG9950865.1"/>
    <property type="molecule type" value="Genomic_DNA"/>
</dbReference>
<proteinExistence type="predicted"/>
<evidence type="ECO:0000313" key="1">
    <source>
        <dbReference type="EMBL" id="CAG9950865.1"/>
    </source>
</evidence>
<dbReference type="Proteomes" id="UP000836387">
    <property type="component" value="Unassembled WGS sequence"/>
</dbReference>
<comment type="caution">
    <text evidence="1">The sequence shown here is derived from an EMBL/GenBank/DDBJ whole genome shotgun (WGS) entry which is preliminary data.</text>
</comment>
<organism evidence="1 2">
    <name type="scientific">Clonostachys rosea f. rosea IK726</name>
    <dbReference type="NCBI Taxonomy" id="1349383"/>
    <lineage>
        <taxon>Eukaryota</taxon>
        <taxon>Fungi</taxon>
        <taxon>Dikarya</taxon>
        <taxon>Ascomycota</taxon>
        <taxon>Pezizomycotina</taxon>
        <taxon>Sordariomycetes</taxon>
        <taxon>Hypocreomycetidae</taxon>
        <taxon>Hypocreales</taxon>
        <taxon>Bionectriaceae</taxon>
        <taxon>Clonostachys</taxon>
    </lineage>
</organism>
<gene>
    <name evidence="1" type="ORF">CRV2_00021696</name>
</gene>
<sequence length="258" mass="28364">MSALRQLHWSPNLATSVVQVIDFSSRLLAGSYQIYHSVDGHTEDDRELKERAAVLRKLASTLTKRTASTAVGKISKTVDGLAIEKAPASTGLDIPADVAGPLAGAQGETNAAQDGHSSSRHHEMGKTDTEFPGQGPDDEAMPVGSNNTLGVEQAYRRLQKLRSRMQSTADAFVPEDTQRSDQEKGIQIVATGCSEMAMKIESTLQKLCADPKNQKFRTLVSFRQAFLRTWSEKKINEMEKSLDKKRSDLILHLVVVMR</sequence>
<protein>
    <submittedName>
        <fullName evidence="1">Uncharacterized protein</fullName>
    </submittedName>
</protein>
<reference evidence="1" key="2">
    <citation type="submission" date="2021-10" db="EMBL/GenBank/DDBJ databases">
        <authorList>
            <person name="Piombo E."/>
        </authorList>
    </citation>
    <scope>NUCLEOTIDE SEQUENCE</scope>
</reference>
<evidence type="ECO:0000313" key="2">
    <source>
        <dbReference type="Proteomes" id="UP000836387"/>
    </source>
</evidence>
<accession>A0ACA9UC07</accession>
<reference evidence="1" key="1">
    <citation type="submission" date="2020-04" db="EMBL/GenBank/DDBJ databases">
        <authorList>
            <person name="Broberg M."/>
        </authorList>
    </citation>
    <scope>NUCLEOTIDE SEQUENCE</scope>
</reference>